<dbReference type="EMBL" id="CAKMRJ010003334">
    <property type="protein sequence ID" value="CAH1432269.1"/>
    <property type="molecule type" value="Genomic_DNA"/>
</dbReference>
<evidence type="ECO:0000256" key="1">
    <source>
        <dbReference type="SAM" id="Coils"/>
    </source>
</evidence>
<protein>
    <submittedName>
        <fullName evidence="2">Uncharacterized protein</fullName>
    </submittedName>
</protein>
<evidence type="ECO:0000313" key="2">
    <source>
        <dbReference type="EMBL" id="CAH1432269.1"/>
    </source>
</evidence>
<proteinExistence type="predicted"/>
<sequence length="276" mass="30247">MQTSFPILVFPGVIYVPDDDIQQFEGGNRGYLEYTYAQAAYFFSTRARRVRRLKNINVGLGEREKILLGKLASVEKTETALDQLLGLLASKKVVVEEHVIDLEKKVDELSQNNEALNIRIESLKRELVDKEKQIIGLKEANVRLEEDLRCLLKEGVVGVVDKVIELHEFLHGIGRIKNNCWCAGEESGPDGVRKEIVVGTFDAGPARSSSSHNGGMAEDIDAFLSCDYATLLKLGELDLEGLKRLCACEAGGEPGTGGTTKIVGLDDDGDKGKNAI</sequence>
<keyword evidence="3" id="KW-1185">Reference proteome</keyword>
<accession>A0AAU9N210</accession>
<organism evidence="2 3">
    <name type="scientific">Lactuca virosa</name>
    <dbReference type="NCBI Taxonomy" id="75947"/>
    <lineage>
        <taxon>Eukaryota</taxon>
        <taxon>Viridiplantae</taxon>
        <taxon>Streptophyta</taxon>
        <taxon>Embryophyta</taxon>
        <taxon>Tracheophyta</taxon>
        <taxon>Spermatophyta</taxon>
        <taxon>Magnoliopsida</taxon>
        <taxon>eudicotyledons</taxon>
        <taxon>Gunneridae</taxon>
        <taxon>Pentapetalae</taxon>
        <taxon>asterids</taxon>
        <taxon>campanulids</taxon>
        <taxon>Asterales</taxon>
        <taxon>Asteraceae</taxon>
        <taxon>Cichorioideae</taxon>
        <taxon>Cichorieae</taxon>
        <taxon>Lactucinae</taxon>
        <taxon>Lactuca</taxon>
    </lineage>
</organism>
<feature type="coiled-coil region" evidence="1">
    <location>
        <begin position="92"/>
        <end position="154"/>
    </location>
</feature>
<comment type="caution">
    <text evidence="2">The sequence shown here is derived from an EMBL/GenBank/DDBJ whole genome shotgun (WGS) entry which is preliminary data.</text>
</comment>
<reference evidence="2 3" key="1">
    <citation type="submission" date="2022-01" db="EMBL/GenBank/DDBJ databases">
        <authorList>
            <person name="Xiong W."/>
            <person name="Schranz E."/>
        </authorList>
    </citation>
    <scope>NUCLEOTIDE SEQUENCE [LARGE SCALE GENOMIC DNA]</scope>
</reference>
<dbReference type="AlphaFoldDB" id="A0AAU9N210"/>
<evidence type="ECO:0000313" key="3">
    <source>
        <dbReference type="Proteomes" id="UP001157418"/>
    </source>
</evidence>
<name>A0AAU9N210_9ASTR</name>
<dbReference type="Proteomes" id="UP001157418">
    <property type="component" value="Unassembled WGS sequence"/>
</dbReference>
<gene>
    <name evidence="2" type="ORF">LVIROSA_LOCUS18930</name>
</gene>
<keyword evidence="1" id="KW-0175">Coiled coil</keyword>